<keyword evidence="10 15" id="KW-0408">Iron</keyword>
<dbReference type="SMART" id="SM00729">
    <property type="entry name" value="Elp3"/>
    <property type="match status" value="1"/>
</dbReference>
<comment type="cofactor">
    <cofactor evidence="15">
        <name>[4Fe-4S] cluster</name>
        <dbReference type="ChEBI" id="CHEBI:49883"/>
    </cofactor>
    <text evidence="15">Binds 1 [4Fe-4S] cluster. The cluster is coordinated with 3 cysteines and an exchangeable S-adenosyl-L-methionine.</text>
</comment>
<sequence length="524" mass="59409">MIGIKGSVMDFYEEIVQKINSGAIGNKKELQNEKIKLARKAGLDYIPGDVEILNSGHHIDSEYHNLLRIKTTRTVSGVAVVAAMTSPERCPHGKCIYCPGGVDNNSPQAYTGHEPAALRGRNNNYDPYNEVFSRLKQIDLIGHDTSKVDLIIMGGTFTARTLEYQEWFIKGCLDAMNRSISADLQEAIKVNETAERRCIGLTVETKPDWFLEKEIDAALSYGTTKVELGVQNISEEILRKNMRGHGIAEIVKSTQLSRDAGLKIVYHLMPGMPGSTFHQDLESFRTMINDQAYKPDMLKIYPTLVVKGTTIYRMWKNGDYVPMDTDTAVDLIVEMMKIMPPWIRIQRMQRDIPVKFIEAGVKRSDIRNMVEERIRDEKIQTGEIRIREIANDSFGKSQFSLIRRDYDASGGKEIFLSYEDSNGKIIGFARLRIPSENAHRKEMASSSVIREIKVFGNVVPIGSHNDQKWQHRGLGTSLIAEAERISRDEFGMDRILVISGIGVREYFRMRGYFLLGPYMARNLL</sequence>
<dbReference type="InterPro" id="IPR058240">
    <property type="entry name" value="rSAM_sf"/>
</dbReference>
<keyword evidence="18" id="KW-1185">Reference proteome</keyword>
<dbReference type="SUPFAM" id="SSF55729">
    <property type="entry name" value="Acyl-CoA N-acyltransferases (Nat)"/>
    <property type="match status" value="1"/>
</dbReference>
<comment type="similarity">
    <text evidence="2">Belongs to the ELP3 family.</text>
</comment>
<dbReference type="InterPro" id="IPR007197">
    <property type="entry name" value="rSAM"/>
</dbReference>
<dbReference type="InterPro" id="IPR034687">
    <property type="entry name" value="ELP3-like"/>
</dbReference>
<feature type="domain" description="Radical SAM core" evidence="16">
    <location>
        <begin position="75"/>
        <end position="344"/>
    </location>
</feature>
<dbReference type="EC" id="2.3.1.311" evidence="13"/>
<keyword evidence="3" id="KW-0004">4Fe-4S</keyword>
<dbReference type="SFLD" id="SFLDF00344">
    <property type="entry name" value="ELP3-like"/>
    <property type="match status" value="1"/>
</dbReference>
<evidence type="ECO:0000313" key="18">
    <source>
        <dbReference type="Proteomes" id="UP001451606"/>
    </source>
</evidence>
<evidence type="ECO:0000256" key="4">
    <source>
        <dbReference type="ARBA" id="ARBA00022555"/>
    </source>
</evidence>
<keyword evidence="9" id="KW-0694">RNA-binding</keyword>
<feature type="binding site" evidence="15">
    <location>
        <position position="95"/>
    </location>
    <ligand>
        <name>[4Fe-4S] cluster</name>
        <dbReference type="ChEBI" id="CHEBI:49883"/>
        <note>4Fe-4S-S-AdoMet</note>
    </ligand>
</feature>
<dbReference type="GeneID" id="95967651"/>
<dbReference type="InterPro" id="IPR000182">
    <property type="entry name" value="GNAT_dom"/>
</dbReference>
<dbReference type="Pfam" id="PF04055">
    <property type="entry name" value="Radical_SAM"/>
    <property type="match status" value="1"/>
</dbReference>
<dbReference type="GO" id="GO:0000049">
    <property type="term" value="F:tRNA binding"/>
    <property type="evidence" value="ECO:0007669"/>
    <property type="project" value="UniProtKB-KW"/>
</dbReference>
<name>A0AAX4NGU7_9ARCH</name>
<dbReference type="GO" id="GO:0046872">
    <property type="term" value="F:metal ion binding"/>
    <property type="evidence" value="ECO:0007669"/>
    <property type="project" value="UniProtKB-KW"/>
</dbReference>
<dbReference type="GO" id="GO:0005737">
    <property type="term" value="C:cytoplasm"/>
    <property type="evidence" value="ECO:0007669"/>
    <property type="project" value="TreeGrafter"/>
</dbReference>
<dbReference type="InterPro" id="IPR016181">
    <property type="entry name" value="Acyl_CoA_acyltransferase"/>
</dbReference>
<dbReference type="InterPro" id="IPR032432">
    <property type="entry name" value="Radical_SAM_C"/>
</dbReference>
<feature type="binding site" evidence="15">
    <location>
        <position position="98"/>
    </location>
    <ligand>
        <name>[4Fe-4S] cluster</name>
        <dbReference type="ChEBI" id="CHEBI:49883"/>
        <note>4Fe-4S-S-AdoMet</note>
    </ligand>
</feature>
<evidence type="ECO:0000256" key="13">
    <source>
        <dbReference type="ARBA" id="ARBA00044771"/>
    </source>
</evidence>
<evidence type="ECO:0000256" key="12">
    <source>
        <dbReference type="ARBA" id="ARBA00023315"/>
    </source>
</evidence>
<dbReference type="Gene3D" id="3.40.630.30">
    <property type="match status" value="1"/>
</dbReference>
<keyword evidence="11 15" id="KW-0411">Iron-sulfur</keyword>
<dbReference type="InterPro" id="IPR039661">
    <property type="entry name" value="ELP3"/>
</dbReference>
<evidence type="ECO:0000259" key="16">
    <source>
        <dbReference type="PROSITE" id="PS51918"/>
    </source>
</evidence>
<dbReference type="SFLD" id="SFLDS00029">
    <property type="entry name" value="Radical_SAM"/>
    <property type="match status" value="1"/>
</dbReference>
<dbReference type="Pfam" id="PF00583">
    <property type="entry name" value="Acetyltransf_1"/>
    <property type="match status" value="1"/>
</dbReference>
<dbReference type="GO" id="GO:0051539">
    <property type="term" value="F:4 iron, 4 sulfur cluster binding"/>
    <property type="evidence" value="ECO:0007669"/>
    <property type="project" value="UniProtKB-KW"/>
</dbReference>
<keyword evidence="12" id="KW-0012">Acyltransferase</keyword>
<gene>
    <name evidence="17" type="ORF">OXIME_000916</name>
</gene>
<evidence type="ECO:0000313" key="17">
    <source>
        <dbReference type="EMBL" id="WYY00349.1"/>
    </source>
</evidence>
<evidence type="ECO:0000256" key="7">
    <source>
        <dbReference type="ARBA" id="ARBA00022694"/>
    </source>
</evidence>
<evidence type="ECO:0000256" key="8">
    <source>
        <dbReference type="ARBA" id="ARBA00022723"/>
    </source>
</evidence>
<evidence type="ECO:0000256" key="5">
    <source>
        <dbReference type="ARBA" id="ARBA00022679"/>
    </source>
</evidence>
<proteinExistence type="inferred from homology"/>
<keyword evidence="6" id="KW-0949">S-adenosyl-L-methionine</keyword>
<keyword evidence="7" id="KW-0819">tRNA processing</keyword>
<dbReference type="PROSITE" id="PS51918">
    <property type="entry name" value="RADICAL_SAM"/>
    <property type="match status" value="1"/>
</dbReference>
<evidence type="ECO:0000256" key="14">
    <source>
        <dbReference type="ARBA" id="ARBA00047372"/>
    </source>
</evidence>
<dbReference type="PIRSF" id="PIRSF005669">
    <property type="entry name" value="Hist_AcTrfase_ELP3"/>
    <property type="match status" value="1"/>
</dbReference>
<dbReference type="Pfam" id="PF16199">
    <property type="entry name" value="Radical_SAM_C"/>
    <property type="match status" value="1"/>
</dbReference>
<feature type="binding site" evidence="15">
    <location>
        <position position="90"/>
    </location>
    <ligand>
        <name>[4Fe-4S] cluster</name>
        <dbReference type="ChEBI" id="CHEBI:49883"/>
        <note>4Fe-4S-S-AdoMet</note>
    </ligand>
</feature>
<protein>
    <recommendedName>
        <fullName evidence="13">tRNA carboxymethyluridine synthase</fullName>
        <ecNumber evidence="13">2.3.1.311</ecNumber>
    </recommendedName>
</protein>
<evidence type="ECO:0000256" key="3">
    <source>
        <dbReference type="ARBA" id="ARBA00022485"/>
    </source>
</evidence>
<keyword evidence="5" id="KW-0808">Transferase</keyword>
<evidence type="ECO:0000256" key="6">
    <source>
        <dbReference type="ARBA" id="ARBA00022691"/>
    </source>
</evidence>
<evidence type="ECO:0000256" key="1">
    <source>
        <dbReference type="ARBA" id="ARBA00005217"/>
    </source>
</evidence>
<dbReference type="Proteomes" id="UP001451606">
    <property type="component" value="Chromosome"/>
</dbReference>
<evidence type="ECO:0000256" key="15">
    <source>
        <dbReference type="PIRSR" id="PIRSR005669-1"/>
    </source>
</evidence>
<dbReference type="KEGG" id="omr:OXIME_000916"/>
<dbReference type="GO" id="GO:0106261">
    <property type="term" value="F:tRNA uridine(34) acetyltransferase activity"/>
    <property type="evidence" value="ECO:0007669"/>
    <property type="project" value="UniProtKB-EC"/>
</dbReference>
<dbReference type="Gene3D" id="3.30.750.200">
    <property type="match status" value="1"/>
</dbReference>
<dbReference type="PANTHER" id="PTHR11135">
    <property type="entry name" value="HISTONE ACETYLTRANSFERASE-RELATED"/>
    <property type="match status" value="1"/>
</dbReference>
<accession>A0AAX4NGU7</accession>
<dbReference type="SUPFAM" id="SSF102114">
    <property type="entry name" value="Radical SAM enzymes"/>
    <property type="match status" value="1"/>
</dbReference>
<dbReference type="PANTHER" id="PTHR11135:SF7">
    <property type="entry name" value="TRNA URIDINE(34) ACETYLTRANSFERASE"/>
    <property type="match status" value="1"/>
</dbReference>
<dbReference type="RefSeq" id="WP_393970688.1">
    <property type="nucleotide sequence ID" value="NZ_CP133772.1"/>
</dbReference>
<evidence type="ECO:0000256" key="10">
    <source>
        <dbReference type="ARBA" id="ARBA00023004"/>
    </source>
</evidence>
<reference evidence="17 18" key="1">
    <citation type="submission" date="2023-09" db="EMBL/GenBank/DDBJ databases">
        <authorList>
            <person name="Golyshina O.V."/>
            <person name="Lunev E.A."/>
            <person name="Bargiela R."/>
            <person name="Gaines M.C."/>
            <person name="Daum B."/>
            <person name="Bale N.J."/>
            <person name="Koenen M."/>
            <person name="Sinninghe Damst J.S."/>
            <person name="Yakimov M."/>
            <person name="Golyshin P.N."/>
        </authorList>
    </citation>
    <scope>NUCLEOTIDE SEQUENCE [LARGE SCALE GENOMIC DNA]</scope>
    <source>
        <strain evidence="17 18">M1</strain>
    </source>
</reference>
<dbReference type="SFLD" id="SFLDG01086">
    <property type="entry name" value="elongater_protein-like"/>
    <property type="match status" value="1"/>
</dbReference>
<evidence type="ECO:0000256" key="11">
    <source>
        <dbReference type="ARBA" id="ARBA00023014"/>
    </source>
</evidence>
<keyword evidence="4" id="KW-0820">tRNA-binding</keyword>
<dbReference type="NCBIfam" id="TIGR01211">
    <property type="entry name" value="ELP3"/>
    <property type="match status" value="1"/>
</dbReference>
<comment type="catalytic activity">
    <reaction evidence="14">
        <text>uridine(34) in tRNA + acetyl-CoA + S-adenosyl-L-methionine + H2O = 5-(carboxymethyl)uridine(34) in tRNA + 5'-deoxyadenosine + L-methionine + CoA + 2 H(+)</text>
        <dbReference type="Rhea" id="RHEA:61020"/>
        <dbReference type="Rhea" id="RHEA-COMP:10407"/>
        <dbReference type="Rhea" id="RHEA-COMP:11727"/>
        <dbReference type="ChEBI" id="CHEBI:15377"/>
        <dbReference type="ChEBI" id="CHEBI:15378"/>
        <dbReference type="ChEBI" id="CHEBI:17319"/>
        <dbReference type="ChEBI" id="CHEBI:57287"/>
        <dbReference type="ChEBI" id="CHEBI:57288"/>
        <dbReference type="ChEBI" id="CHEBI:57844"/>
        <dbReference type="ChEBI" id="CHEBI:59789"/>
        <dbReference type="ChEBI" id="CHEBI:65315"/>
        <dbReference type="ChEBI" id="CHEBI:74882"/>
        <dbReference type="EC" id="2.3.1.311"/>
    </reaction>
    <physiologicalReaction direction="left-to-right" evidence="14">
        <dbReference type="Rhea" id="RHEA:61021"/>
    </physiologicalReaction>
</comment>
<dbReference type="EMBL" id="CP133772">
    <property type="protein sequence ID" value="WYY00349.1"/>
    <property type="molecule type" value="Genomic_DNA"/>
</dbReference>
<evidence type="ECO:0000256" key="9">
    <source>
        <dbReference type="ARBA" id="ARBA00022884"/>
    </source>
</evidence>
<dbReference type="AlphaFoldDB" id="A0AAX4NGU7"/>
<dbReference type="GO" id="GO:0002926">
    <property type="term" value="P:tRNA wobble base 5-methoxycarbonylmethyl-2-thiouridinylation"/>
    <property type="evidence" value="ECO:0007669"/>
    <property type="project" value="TreeGrafter"/>
</dbReference>
<evidence type="ECO:0000256" key="2">
    <source>
        <dbReference type="ARBA" id="ARBA00005494"/>
    </source>
</evidence>
<dbReference type="InterPro" id="IPR006638">
    <property type="entry name" value="Elp3/MiaA/NifB-like_rSAM"/>
</dbReference>
<organism evidence="17 18">
    <name type="scientific">Oxyplasma meridianum</name>
    <dbReference type="NCBI Taxonomy" id="3073602"/>
    <lineage>
        <taxon>Archaea</taxon>
        <taxon>Methanobacteriati</taxon>
        <taxon>Thermoplasmatota</taxon>
        <taxon>Thermoplasmata</taxon>
        <taxon>Thermoplasmatales</taxon>
        <taxon>Thermoplasmataceae</taxon>
        <taxon>Oxyplasma</taxon>
    </lineage>
</organism>
<keyword evidence="8 15" id="KW-0479">Metal-binding</keyword>
<comment type="pathway">
    <text evidence="1">tRNA modification.</text>
</comment>